<dbReference type="RefSeq" id="WP_302123434.1">
    <property type="nucleotide sequence ID" value="NZ_CP129968.2"/>
</dbReference>
<keyword evidence="1" id="KW-0732">Signal</keyword>
<sequence>MKNIYLLILLTIATIDFAVSQNQNKETILKEWERFSNSEADQILKEGLNLKPYLYKGTNLNRQSINNFEDYPQKIIFYWTSECRYCKKELDDLEKIISEQPYLKDSILVVMRVDKQNKEWSIQKGNDFYTLYKEKKDFMTLSIPILFVSEKILDESSLKSAPNTLFLDDNQKIVSMKSGYIVTTRKSEFDEMNYEFLKWKINKHLDSRDSG</sequence>
<dbReference type="Proteomes" id="UP001232019">
    <property type="component" value="Chromosome"/>
</dbReference>
<feature type="chain" id="PRO_5041341856" description="Thioredoxin domain-containing protein" evidence="1">
    <location>
        <begin position="19"/>
        <end position="211"/>
    </location>
</feature>
<dbReference type="Gene3D" id="3.40.30.10">
    <property type="entry name" value="Glutaredoxin"/>
    <property type="match status" value="1"/>
</dbReference>
<organism evidence="2">
    <name type="scientific">Marivirga arenosa</name>
    <dbReference type="NCBI Taxonomy" id="3059076"/>
    <lineage>
        <taxon>Bacteria</taxon>
        <taxon>Pseudomonadati</taxon>
        <taxon>Bacteroidota</taxon>
        <taxon>Cytophagia</taxon>
        <taxon>Cytophagales</taxon>
        <taxon>Marivirgaceae</taxon>
        <taxon>Marivirga</taxon>
    </lineage>
</organism>
<gene>
    <name evidence="2" type="ORF">QYS47_18990</name>
</gene>
<dbReference type="AlphaFoldDB" id="A0AA49GE11"/>
<evidence type="ECO:0008006" key="3">
    <source>
        <dbReference type="Google" id="ProtNLM"/>
    </source>
</evidence>
<proteinExistence type="predicted"/>
<dbReference type="InterPro" id="IPR036249">
    <property type="entry name" value="Thioredoxin-like_sf"/>
</dbReference>
<dbReference type="SUPFAM" id="SSF52833">
    <property type="entry name" value="Thioredoxin-like"/>
    <property type="match status" value="1"/>
</dbReference>
<protein>
    <recommendedName>
        <fullName evidence="3">Thioredoxin domain-containing protein</fullName>
    </recommendedName>
</protein>
<dbReference type="KEGG" id="marp:QYS47_18990"/>
<accession>A0AA49GE11</accession>
<evidence type="ECO:0000256" key="1">
    <source>
        <dbReference type="SAM" id="SignalP"/>
    </source>
</evidence>
<feature type="signal peptide" evidence="1">
    <location>
        <begin position="1"/>
        <end position="18"/>
    </location>
</feature>
<name>A0AA49GE11_9BACT</name>
<evidence type="ECO:0000313" key="2">
    <source>
        <dbReference type="EMBL" id="WKK79473.1"/>
    </source>
</evidence>
<reference evidence="2" key="1">
    <citation type="submission" date="2023-08" db="EMBL/GenBank/DDBJ databases">
        <title>Comparative genomics and taxonomic characterization of three novel marine species of genus Marivirga.</title>
        <authorList>
            <person name="Muhammad N."/>
            <person name="Kim S.-G."/>
        </authorList>
    </citation>
    <scope>NUCLEOTIDE SEQUENCE</scope>
    <source>
        <strain evidence="2">BKB1-2</strain>
    </source>
</reference>
<dbReference type="EMBL" id="CP129968">
    <property type="protein sequence ID" value="WKK79473.1"/>
    <property type="molecule type" value="Genomic_DNA"/>
</dbReference>